<gene>
    <name evidence="1" type="ORF">RsY01_1281</name>
</gene>
<dbReference type="RefSeq" id="WP_157905788.1">
    <property type="nucleotide sequence ID" value="NZ_BEDT01000003.1"/>
</dbReference>
<sequence>MVEFKGIEKFEVVSEEKLQACQGGGGVAPVLGVTNFWEWLFGKNSGKK</sequence>
<accession>A0A224X8S4</accession>
<protein>
    <submittedName>
        <fullName evidence="1">Uncharacterized protein</fullName>
    </submittedName>
</protein>
<dbReference type="Proteomes" id="UP000218689">
    <property type="component" value="Unassembled WGS sequence"/>
</dbReference>
<organism evidence="1 2">
    <name type="scientific">Pseudolactococcus reticulitermitis</name>
    <dbReference type="NCBI Taxonomy" id="2025039"/>
    <lineage>
        <taxon>Bacteria</taxon>
        <taxon>Bacillati</taxon>
        <taxon>Bacillota</taxon>
        <taxon>Bacilli</taxon>
        <taxon>Lactobacillales</taxon>
        <taxon>Streptococcaceae</taxon>
        <taxon>Pseudolactococcus</taxon>
    </lineage>
</organism>
<comment type="caution">
    <text evidence="1">The sequence shown here is derived from an EMBL/GenBank/DDBJ whole genome shotgun (WGS) entry which is preliminary data.</text>
</comment>
<name>A0A224X8S4_9LACT</name>
<dbReference type="AlphaFoldDB" id="A0A224X8S4"/>
<proteinExistence type="predicted"/>
<keyword evidence="2" id="KW-1185">Reference proteome</keyword>
<reference evidence="2" key="1">
    <citation type="submission" date="2017-08" db="EMBL/GenBank/DDBJ databases">
        <title>Draft genome sequence of Lactococcus sp. strain Rs-Y01, isolated from the gut of the lower termite Reticulitermes speratus.</title>
        <authorList>
            <person name="Ohkuma M."/>
            <person name="Yuki M."/>
        </authorList>
    </citation>
    <scope>NUCLEOTIDE SEQUENCE [LARGE SCALE GENOMIC DNA]</scope>
    <source>
        <strain evidence="2">Rs-Y01</strain>
    </source>
</reference>
<evidence type="ECO:0000313" key="1">
    <source>
        <dbReference type="EMBL" id="GAX47680.1"/>
    </source>
</evidence>
<dbReference type="EMBL" id="BEDT01000003">
    <property type="protein sequence ID" value="GAX47680.1"/>
    <property type="molecule type" value="Genomic_DNA"/>
</dbReference>
<evidence type="ECO:0000313" key="2">
    <source>
        <dbReference type="Proteomes" id="UP000218689"/>
    </source>
</evidence>